<evidence type="ECO:0000256" key="2">
    <source>
        <dbReference type="ARBA" id="ARBA00023315"/>
    </source>
</evidence>
<gene>
    <name evidence="4" type="ORF">BREU_2182</name>
</gene>
<feature type="domain" description="N-acetyltransferase" evidence="3">
    <location>
        <begin position="1"/>
        <end position="144"/>
    </location>
</feature>
<dbReference type="PANTHER" id="PTHR43877:SF2">
    <property type="entry name" value="AMINOALKYLPHOSPHONATE N-ACETYLTRANSFERASE-RELATED"/>
    <property type="match status" value="1"/>
</dbReference>
<protein>
    <submittedName>
        <fullName evidence="4">Acetyltransferase family protein</fullName>
    </submittedName>
</protein>
<dbReference type="Proteomes" id="UP000028984">
    <property type="component" value="Unassembled WGS sequence"/>
</dbReference>
<dbReference type="InterPro" id="IPR016181">
    <property type="entry name" value="Acyl_CoA_acyltransferase"/>
</dbReference>
<dbReference type="InterPro" id="IPR050832">
    <property type="entry name" value="Bact_Acetyltransf"/>
</dbReference>
<dbReference type="AlphaFoldDB" id="A0A087CF65"/>
<dbReference type="STRING" id="1437610.BREU_2182"/>
<evidence type="ECO:0000259" key="3">
    <source>
        <dbReference type="PROSITE" id="PS51186"/>
    </source>
</evidence>
<dbReference type="OrthoDB" id="4322031at2"/>
<dbReference type="CDD" id="cd04301">
    <property type="entry name" value="NAT_SF"/>
    <property type="match status" value="1"/>
</dbReference>
<organism evidence="4 5">
    <name type="scientific">Bifidobacterium reuteri DSM 23975</name>
    <dbReference type="NCBI Taxonomy" id="1437610"/>
    <lineage>
        <taxon>Bacteria</taxon>
        <taxon>Bacillati</taxon>
        <taxon>Actinomycetota</taxon>
        <taxon>Actinomycetes</taxon>
        <taxon>Bifidobacteriales</taxon>
        <taxon>Bifidobacteriaceae</taxon>
        <taxon>Bifidobacterium</taxon>
    </lineage>
</organism>
<name>A0A087CF65_9BIFI</name>
<evidence type="ECO:0000313" key="4">
    <source>
        <dbReference type="EMBL" id="KFI81915.1"/>
    </source>
</evidence>
<dbReference type="PANTHER" id="PTHR43877">
    <property type="entry name" value="AMINOALKYLPHOSPHONATE N-ACETYLTRANSFERASE-RELATED-RELATED"/>
    <property type="match status" value="1"/>
</dbReference>
<dbReference type="Gene3D" id="3.40.630.30">
    <property type="match status" value="1"/>
</dbReference>
<proteinExistence type="predicted"/>
<keyword evidence="1 4" id="KW-0808">Transferase</keyword>
<dbReference type="EMBL" id="JGZK01000026">
    <property type="protein sequence ID" value="KFI81915.1"/>
    <property type="molecule type" value="Genomic_DNA"/>
</dbReference>
<keyword evidence="5" id="KW-1185">Reference proteome</keyword>
<comment type="caution">
    <text evidence="4">The sequence shown here is derived from an EMBL/GenBank/DDBJ whole genome shotgun (WGS) entry which is preliminary data.</text>
</comment>
<reference evidence="4 5" key="1">
    <citation type="submission" date="2014-03" db="EMBL/GenBank/DDBJ databases">
        <title>Genomics of Bifidobacteria.</title>
        <authorList>
            <person name="Ventura M."/>
            <person name="Milani C."/>
            <person name="Lugli G.A."/>
        </authorList>
    </citation>
    <scope>NUCLEOTIDE SEQUENCE [LARGE SCALE GENOMIC DNA]</scope>
    <source>
        <strain evidence="4 5">DSM 23975</strain>
    </source>
</reference>
<keyword evidence="2" id="KW-0012">Acyltransferase</keyword>
<evidence type="ECO:0000256" key="1">
    <source>
        <dbReference type="ARBA" id="ARBA00022679"/>
    </source>
</evidence>
<dbReference type="InterPro" id="IPR000182">
    <property type="entry name" value="GNAT_dom"/>
</dbReference>
<sequence length="151" mass="17123">MTVTIRAYDAMDGRERDIRTLVFVRESAWRPEFDERDEQGATTHLPAFDDADEPVGTCRFYLDAAVEPHRYVIARLAVLAKARGHGVGSALLDETESRIAALGGESAWVHAEFDYYPFYERHGYVLSDDVYDNGRHGWLSKQLNRPCVKAS</sequence>
<dbReference type="eggNOG" id="COG2153">
    <property type="taxonomic scope" value="Bacteria"/>
</dbReference>
<evidence type="ECO:0000313" key="5">
    <source>
        <dbReference type="Proteomes" id="UP000028984"/>
    </source>
</evidence>
<dbReference type="GO" id="GO:0016747">
    <property type="term" value="F:acyltransferase activity, transferring groups other than amino-acyl groups"/>
    <property type="evidence" value="ECO:0007669"/>
    <property type="project" value="InterPro"/>
</dbReference>
<accession>A0A087CF65</accession>
<dbReference type="PROSITE" id="PS51186">
    <property type="entry name" value="GNAT"/>
    <property type="match status" value="1"/>
</dbReference>
<dbReference type="RefSeq" id="WP_044090158.1">
    <property type="nucleotide sequence ID" value="NZ_JDUW01000020.1"/>
</dbReference>
<dbReference type="SUPFAM" id="SSF55729">
    <property type="entry name" value="Acyl-CoA N-acyltransferases (Nat)"/>
    <property type="match status" value="1"/>
</dbReference>
<dbReference type="Pfam" id="PF00583">
    <property type="entry name" value="Acetyltransf_1"/>
    <property type="match status" value="1"/>
</dbReference>